<dbReference type="EMBL" id="JBDLBR010000001">
    <property type="protein sequence ID" value="MEN7536083.1"/>
    <property type="molecule type" value="Genomic_DNA"/>
</dbReference>
<evidence type="ECO:0000259" key="3">
    <source>
        <dbReference type="PROSITE" id="PS51462"/>
    </source>
</evidence>
<dbReference type="InterPro" id="IPR000086">
    <property type="entry name" value="NUDIX_hydrolase_dom"/>
</dbReference>
<comment type="cofactor">
    <cofactor evidence="1">
        <name>Mg(2+)</name>
        <dbReference type="ChEBI" id="CHEBI:18420"/>
    </cofactor>
</comment>
<dbReference type="RefSeq" id="WP_346783537.1">
    <property type="nucleotide sequence ID" value="NZ_JBDLBR010000001.1"/>
</dbReference>
<evidence type="ECO:0000256" key="2">
    <source>
        <dbReference type="ARBA" id="ARBA00022801"/>
    </source>
</evidence>
<dbReference type="PROSITE" id="PS51462">
    <property type="entry name" value="NUDIX"/>
    <property type="match status" value="1"/>
</dbReference>
<dbReference type="PANTHER" id="PTHR43046:SF2">
    <property type="entry name" value="8-OXO-DGTP DIPHOSPHATASE-RELATED"/>
    <property type="match status" value="1"/>
</dbReference>
<name>A0ABV0CT81_9SPHN</name>
<organism evidence="4 5">
    <name type="scientific">Aurantiacibacter flavus</name>
    <dbReference type="NCBI Taxonomy" id="3145232"/>
    <lineage>
        <taxon>Bacteria</taxon>
        <taxon>Pseudomonadati</taxon>
        <taxon>Pseudomonadota</taxon>
        <taxon>Alphaproteobacteria</taxon>
        <taxon>Sphingomonadales</taxon>
        <taxon>Erythrobacteraceae</taxon>
        <taxon>Aurantiacibacter</taxon>
    </lineage>
</organism>
<reference evidence="4 5" key="1">
    <citation type="submission" date="2024-05" db="EMBL/GenBank/DDBJ databases">
        <authorList>
            <person name="Park S."/>
        </authorList>
    </citation>
    <scope>NUCLEOTIDE SEQUENCE [LARGE SCALE GENOMIC DNA]</scope>
    <source>
        <strain evidence="4 5">DGU5</strain>
    </source>
</reference>
<keyword evidence="2" id="KW-0378">Hydrolase</keyword>
<gene>
    <name evidence="4" type="ORF">ABDJ38_02715</name>
</gene>
<dbReference type="CDD" id="cd04690">
    <property type="entry name" value="NUDIX_Hydrolase"/>
    <property type="match status" value="1"/>
</dbReference>
<keyword evidence="5" id="KW-1185">Reference proteome</keyword>
<dbReference type="Gene3D" id="3.90.79.10">
    <property type="entry name" value="Nucleoside Triphosphate Pyrophosphohydrolase"/>
    <property type="match status" value="1"/>
</dbReference>
<dbReference type="SUPFAM" id="SSF55811">
    <property type="entry name" value="Nudix"/>
    <property type="match status" value="1"/>
</dbReference>
<dbReference type="Proteomes" id="UP001484535">
    <property type="component" value="Unassembled WGS sequence"/>
</dbReference>
<dbReference type="PROSITE" id="PS00893">
    <property type="entry name" value="NUDIX_BOX"/>
    <property type="match status" value="1"/>
</dbReference>
<dbReference type="InterPro" id="IPR015797">
    <property type="entry name" value="NUDIX_hydrolase-like_dom_sf"/>
</dbReference>
<dbReference type="PANTHER" id="PTHR43046">
    <property type="entry name" value="GDP-MANNOSE MANNOSYL HYDROLASE"/>
    <property type="match status" value="1"/>
</dbReference>
<dbReference type="InterPro" id="IPR020084">
    <property type="entry name" value="NUDIX_hydrolase_CS"/>
</dbReference>
<proteinExistence type="predicted"/>
<evidence type="ECO:0000313" key="4">
    <source>
        <dbReference type="EMBL" id="MEN7536083.1"/>
    </source>
</evidence>
<feature type="domain" description="Nudix hydrolase" evidence="3">
    <location>
        <begin position="8"/>
        <end position="135"/>
    </location>
</feature>
<protein>
    <submittedName>
        <fullName evidence="4">NUDIX domain-containing protein</fullName>
    </submittedName>
</protein>
<sequence>MSIPAVLPPIRIAAAIIDDAEGRLLLVRKAGTNSFMQAGGKIEADEDPWSALRRELREEIGLDLADDERSYLGCFFASAANELGRLVEASLFHVRTNHTPIVAAEIAEAVWVTHSDAASMVLAPLTRDFVLPMAADLASGS</sequence>
<accession>A0ABV0CT81</accession>
<dbReference type="Pfam" id="PF00293">
    <property type="entry name" value="NUDIX"/>
    <property type="match status" value="1"/>
</dbReference>
<evidence type="ECO:0000256" key="1">
    <source>
        <dbReference type="ARBA" id="ARBA00001946"/>
    </source>
</evidence>
<evidence type="ECO:0000313" key="5">
    <source>
        <dbReference type="Proteomes" id="UP001484535"/>
    </source>
</evidence>
<comment type="caution">
    <text evidence="4">The sequence shown here is derived from an EMBL/GenBank/DDBJ whole genome shotgun (WGS) entry which is preliminary data.</text>
</comment>